<sequence>MKKLLGIIFTAALLTPLFSQARPVKVRFYDGGGFNSIFFTQDFRGGDMTTQMLMLGQTEEHQFDLQDPIYMGSAYLRVGPGLYNVECPAPNDGAAMPDNVNVIEIVSYGPAWSGRCSVHYKAE</sequence>
<gene>
    <name evidence="2" type="ORF">NWE73_15100</name>
</gene>
<evidence type="ECO:0000313" key="2">
    <source>
        <dbReference type="EMBL" id="MDG0817707.1"/>
    </source>
</evidence>
<evidence type="ECO:0000256" key="1">
    <source>
        <dbReference type="SAM" id="SignalP"/>
    </source>
</evidence>
<evidence type="ECO:0000313" key="3">
    <source>
        <dbReference type="Proteomes" id="UP001152321"/>
    </source>
</evidence>
<evidence type="ECO:0008006" key="4">
    <source>
        <dbReference type="Google" id="ProtNLM"/>
    </source>
</evidence>
<reference evidence="2" key="1">
    <citation type="submission" date="2022-08" db="EMBL/GenBank/DDBJ databases">
        <title>Novel Bdellovibrio Species Isolated from Svalbard: Designation Bdellovibrio svalbardensis.</title>
        <authorList>
            <person name="Mitchell R.J."/>
            <person name="Choi S.Y."/>
        </authorList>
    </citation>
    <scope>NUCLEOTIDE SEQUENCE</scope>
    <source>
        <strain evidence="2">PAP01</strain>
    </source>
</reference>
<protein>
    <recommendedName>
        <fullName evidence="4">Secreted protein</fullName>
    </recommendedName>
</protein>
<proteinExistence type="predicted"/>
<accession>A0ABT6DLF6</accession>
<keyword evidence="3" id="KW-1185">Reference proteome</keyword>
<keyword evidence="1" id="KW-0732">Signal</keyword>
<dbReference type="Proteomes" id="UP001152321">
    <property type="component" value="Unassembled WGS sequence"/>
</dbReference>
<organism evidence="2 3">
    <name type="scientific">Bdellovibrio svalbardensis</name>
    <dbReference type="NCBI Taxonomy" id="2972972"/>
    <lineage>
        <taxon>Bacteria</taxon>
        <taxon>Pseudomonadati</taxon>
        <taxon>Bdellovibrionota</taxon>
        <taxon>Bdellovibrionia</taxon>
        <taxon>Bdellovibrionales</taxon>
        <taxon>Pseudobdellovibrionaceae</taxon>
        <taxon>Bdellovibrio</taxon>
    </lineage>
</organism>
<feature type="signal peptide" evidence="1">
    <location>
        <begin position="1"/>
        <end position="21"/>
    </location>
</feature>
<comment type="caution">
    <text evidence="2">The sequence shown here is derived from an EMBL/GenBank/DDBJ whole genome shotgun (WGS) entry which is preliminary data.</text>
</comment>
<dbReference type="RefSeq" id="WP_277579179.1">
    <property type="nucleotide sequence ID" value="NZ_JANRMI010000004.1"/>
</dbReference>
<name>A0ABT6DLF6_9BACT</name>
<feature type="chain" id="PRO_5046076240" description="Secreted protein" evidence="1">
    <location>
        <begin position="22"/>
        <end position="123"/>
    </location>
</feature>
<dbReference type="EMBL" id="JANRMI010000004">
    <property type="protein sequence ID" value="MDG0817707.1"/>
    <property type="molecule type" value="Genomic_DNA"/>
</dbReference>